<protein>
    <submittedName>
        <fullName evidence="1">Uncharacterized protein</fullName>
    </submittedName>
</protein>
<gene>
    <name evidence="1" type="ORF">M408DRAFT_90972</name>
</gene>
<evidence type="ECO:0000313" key="1">
    <source>
        <dbReference type="EMBL" id="KIM34125.1"/>
    </source>
</evidence>
<accession>A0A0C3BBE1</accession>
<sequence length="238" mass="26355">MSAILSRDRLVTQSMVDRLLSSSDQSSSGVGYPFLINGLKNPEDLSRSSQVATIKTHLCIILVNRYFDTRDEQNSDDVDEFEPFRARCSVPPSSPEGSQYLQEAIHDSYRSLKAKLDSVPVNERLTASQDEHPIGCVTPEVEESVVQSLGGLTDSIVEDPSTVKRQNPQLLIHWKPVADAVLNEALGSLAQNHHVNSLCSLLTEALNLGFSVRPPTHETEEWELLDADECARLSIMEL</sequence>
<evidence type="ECO:0000313" key="2">
    <source>
        <dbReference type="Proteomes" id="UP000054097"/>
    </source>
</evidence>
<dbReference type="AlphaFoldDB" id="A0A0C3BBE1"/>
<proteinExistence type="predicted"/>
<name>A0A0C3BBE1_SERVB</name>
<keyword evidence="2" id="KW-1185">Reference proteome</keyword>
<organism evidence="1 2">
    <name type="scientific">Serendipita vermifera MAFF 305830</name>
    <dbReference type="NCBI Taxonomy" id="933852"/>
    <lineage>
        <taxon>Eukaryota</taxon>
        <taxon>Fungi</taxon>
        <taxon>Dikarya</taxon>
        <taxon>Basidiomycota</taxon>
        <taxon>Agaricomycotina</taxon>
        <taxon>Agaricomycetes</taxon>
        <taxon>Sebacinales</taxon>
        <taxon>Serendipitaceae</taxon>
        <taxon>Serendipita</taxon>
    </lineage>
</organism>
<reference evidence="1 2" key="1">
    <citation type="submission" date="2014-04" db="EMBL/GenBank/DDBJ databases">
        <authorList>
            <consortium name="DOE Joint Genome Institute"/>
            <person name="Kuo A."/>
            <person name="Zuccaro A."/>
            <person name="Kohler A."/>
            <person name="Nagy L.G."/>
            <person name="Floudas D."/>
            <person name="Copeland A."/>
            <person name="Barry K.W."/>
            <person name="Cichocki N."/>
            <person name="Veneault-Fourrey C."/>
            <person name="LaButti K."/>
            <person name="Lindquist E.A."/>
            <person name="Lipzen A."/>
            <person name="Lundell T."/>
            <person name="Morin E."/>
            <person name="Murat C."/>
            <person name="Sun H."/>
            <person name="Tunlid A."/>
            <person name="Henrissat B."/>
            <person name="Grigoriev I.V."/>
            <person name="Hibbett D.S."/>
            <person name="Martin F."/>
            <person name="Nordberg H.P."/>
            <person name="Cantor M.N."/>
            <person name="Hua S.X."/>
        </authorList>
    </citation>
    <scope>NUCLEOTIDE SEQUENCE [LARGE SCALE GENOMIC DNA]</scope>
    <source>
        <strain evidence="1 2">MAFF 305830</strain>
    </source>
</reference>
<reference evidence="2" key="2">
    <citation type="submission" date="2015-01" db="EMBL/GenBank/DDBJ databases">
        <title>Evolutionary Origins and Diversification of the Mycorrhizal Mutualists.</title>
        <authorList>
            <consortium name="DOE Joint Genome Institute"/>
            <consortium name="Mycorrhizal Genomics Consortium"/>
            <person name="Kohler A."/>
            <person name="Kuo A."/>
            <person name="Nagy L.G."/>
            <person name="Floudas D."/>
            <person name="Copeland A."/>
            <person name="Barry K.W."/>
            <person name="Cichocki N."/>
            <person name="Veneault-Fourrey C."/>
            <person name="LaButti K."/>
            <person name="Lindquist E.A."/>
            <person name="Lipzen A."/>
            <person name="Lundell T."/>
            <person name="Morin E."/>
            <person name="Murat C."/>
            <person name="Riley R."/>
            <person name="Ohm R."/>
            <person name="Sun H."/>
            <person name="Tunlid A."/>
            <person name="Henrissat B."/>
            <person name="Grigoriev I.V."/>
            <person name="Hibbett D.S."/>
            <person name="Martin F."/>
        </authorList>
    </citation>
    <scope>NUCLEOTIDE SEQUENCE [LARGE SCALE GENOMIC DNA]</scope>
    <source>
        <strain evidence="2">MAFF 305830</strain>
    </source>
</reference>
<dbReference type="EMBL" id="KN824277">
    <property type="protein sequence ID" value="KIM34125.1"/>
    <property type="molecule type" value="Genomic_DNA"/>
</dbReference>
<dbReference type="Proteomes" id="UP000054097">
    <property type="component" value="Unassembled WGS sequence"/>
</dbReference>
<dbReference type="HOGENOM" id="CLU_1166447_0_0_1"/>